<protein>
    <submittedName>
        <fullName evidence="1">Uncharacterized protein</fullName>
    </submittedName>
</protein>
<comment type="caution">
    <text evidence="1">The sequence shown here is derived from an EMBL/GenBank/DDBJ whole genome shotgun (WGS) entry which is preliminary data.</text>
</comment>
<keyword evidence="2" id="KW-1185">Reference proteome</keyword>
<dbReference type="Proteomes" id="UP000051841">
    <property type="component" value="Unassembled WGS sequence"/>
</dbReference>
<evidence type="ECO:0000313" key="1">
    <source>
        <dbReference type="EMBL" id="KRN50633.1"/>
    </source>
</evidence>
<organism evidence="1 2">
    <name type="scientific">Kandleria vitulina DSM 20405</name>
    <dbReference type="NCBI Taxonomy" id="1410657"/>
    <lineage>
        <taxon>Bacteria</taxon>
        <taxon>Bacillati</taxon>
        <taxon>Bacillota</taxon>
        <taxon>Erysipelotrichia</taxon>
        <taxon>Erysipelotrichales</taxon>
        <taxon>Coprobacillaceae</taxon>
        <taxon>Kandleria</taxon>
    </lineage>
</organism>
<sequence>MFGTSRTMTTVTIDERQKKGVSGSYERTGTQLKLNYDTGKEESFEIESIDDNRMVLRNSEETRLYVKVDKKEFSQETDVKFTEKR</sequence>
<accession>A0A0R2HC46</accession>
<evidence type="ECO:0000313" key="2">
    <source>
        <dbReference type="Proteomes" id="UP000051841"/>
    </source>
</evidence>
<dbReference type="PATRIC" id="fig|1410657.5.peg.2014"/>
<gene>
    <name evidence="1" type="ORF">IV49_GL001952</name>
</gene>
<dbReference type="EMBL" id="JQBL01000007">
    <property type="protein sequence ID" value="KRN50633.1"/>
    <property type="molecule type" value="Genomic_DNA"/>
</dbReference>
<reference evidence="1 2" key="1">
    <citation type="journal article" date="2015" name="Genome Announc.">
        <title>Expanding the biotechnology potential of lactobacilli through comparative genomics of 213 strains and associated genera.</title>
        <authorList>
            <person name="Sun Z."/>
            <person name="Harris H.M."/>
            <person name="McCann A."/>
            <person name="Guo C."/>
            <person name="Argimon S."/>
            <person name="Zhang W."/>
            <person name="Yang X."/>
            <person name="Jeffery I.B."/>
            <person name="Cooney J.C."/>
            <person name="Kagawa T.F."/>
            <person name="Liu W."/>
            <person name="Song Y."/>
            <person name="Salvetti E."/>
            <person name="Wrobel A."/>
            <person name="Rasinkangas P."/>
            <person name="Parkhill J."/>
            <person name="Rea M.C."/>
            <person name="O'Sullivan O."/>
            <person name="Ritari J."/>
            <person name="Douillard F.P."/>
            <person name="Paul Ross R."/>
            <person name="Yang R."/>
            <person name="Briner A.E."/>
            <person name="Felis G.E."/>
            <person name="de Vos W.M."/>
            <person name="Barrangou R."/>
            <person name="Klaenhammer T.R."/>
            <person name="Caufield P.W."/>
            <person name="Cui Y."/>
            <person name="Zhang H."/>
            <person name="O'Toole P.W."/>
        </authorList>
    </citation>
    <scope>NUCLEOTIDE SEQUENCE [LARGE SCALE GENOMIC DNA]</scope>
    <source>
        <strain evidence="1 2">DSM 20405</strain>
    </source>
</reference>
<proteinExistence type="predicted"/>
<name>A0A0R2HC46_9FIRM</name>
<dbReference type="AlphaFoldDB" id="A0A0R2HC46"/>